<feature type="compositionally biased region" description="Basic and acidic residues" evidence="1">
    <location>
        <begin position="35"/>
        <end position="44"/>
    </location>
</feature>
<evidence type="ECO:0000313" key="3">
    <source>
        <dbReference type="Proteomes" id="UP000317257"/>
    </source>
</evidence>
<feature type="compositionally biased region" description="Polar residues" evidence="1">
    <location>
        <begin position="1"/>
        <end position="10"/>
    </location>
</feature>
<dbReference type="PROSITE" id="PS51257">
    <property type="entry name" value="PROKAR_LIPOPROTEIN"/>
    <property type="match status" value="1"/>
</dbReference>
<protein>
    <recommendedName>
        <fullName evidence="4">LysM domain-containing protein</fullName>
    </recommendedName>
</protein>
<feature type="compositionally biased region" description="Low complexity" evidence="1">
    <location>
        <begin position="55"/>
        <end position="64"/>
    </location>
</feature>
<feature type="region of interest" description="Disordered" evidence="1">
    <location>
        <begin position="186"/>
        <end position="208"/>
    </location>
</feature>
<feature type="region of interest" description="Disordered" evidence="1">
    <location>
        <begin position="339"/>
        <end position="387"/>
    </location>
</feature>
<proteinExistence type="predicted"/>
<comment type="caution">
    <text evidence="2">The sequence shown here is derived from an EMBL/GenBank/DDBJ whole genome shotgun (WGS) entry which is preliminary data.</text>
</comment>
<evidence type="ECO:0000313" key="2">
    <source>
        <dbReference type="EMBL" id="TWU75571.1"/>
    </source>
</evidence>
<dbReference type="EMBL" id="SBHS01000007">
    <property type="protein sequence ID" value="TWU75571.1"/>
    <property type="molecule type" value="Genomic_DNA"/>
</dbReference>
<evidence type="ECO:0000256" key="1">
    <source>
        <dbReference type="SAM" id="MobiDB-lite"/>
    </source>
</evidence>
<gene>
    <name evidence="2" type="ORF">ED733_006393</name>
</gene>
<feature type="region of interest" description="Disordered" evidence="1">
    <location>
        <begin position="1"/>
        <end position="91"/>
    </location>
</feature>
<dbReference type="Proteomes" id="UP000317257">
    <property type="component" value="Unassembled WGS sequence"/>
</dbReference>
<feature type="compositionally biased region" description="Low complexity" evidence="1">
    <location>
        <begin position="11"/>
        <end position="29"/>
    </location>
</feature>
<organism evidence="2 3">
    <name type="scientific">Metarhizium rileyi (strain RCEF 4871)</name>
    <name type="common">Nomuraea rileyi</name>
    <dbReference type="NCBI Taxonomy" id="1649241"/>
    <lineage>
        <taxon>Eukaryota</taxon>
        <taxon>Fungi</taxon>
        <taxon>Dikarya</taxon>
        <taxon>Ascomycota</taxon>
        <taxon>Pezizomycotina</taxon>
        <taxon>Sordariomycetes</taxon>
        <taxon>Hypocreomycetidae</taxon>
        <taxon>Hypocreales</taxon>
        <taxon>Clavicipitaceae</taxon>
        <taxon>Metarhizium</taxon>
    </lineage>
</organism>
<dbReference type="AlphaFoldDB" id="A0A5C6GH10"/>
<feature type="compositionally biased region" description="Polar residues" evidence="1">
    <location>
        <begin position="347"/>
        <end position="360"/>
    </location>
</feature>
<accession>A0A5C6GH10</accession>
<feature type="compositionally biased region" description="Polar residues" evidence="1">
    <location>
        <begin position="45"/>
        <end position="54"/>
    </location>
</feature>
<feature type="compositionally biased region" description="Basic and acidic residues" evidence="1">
    <location>
        <begin position="373"/>
        <end position="387"/>
    </location>
</feature>
<sequence length="387" mass="41573">MTDRGNSATRQTYLTSSSLSQSCQQAASSVRPRNRRVEADDETQRPSTTAGITKSSGTSYSSQSATQKDNPGPPKVRRSQGNSISDNGRIGDDLAQFLGESWTQSWTSVQTFASKLISGGNSSFRRPEKPQLSTYSTRSSRSEAWGPLPPSRGPTSDDIGAESLVKKRDALKAAKMASILESHKSANGGLDITGKHKRRTSDEIGPLSQETEEHLVYVHHVEPNDTYAGIILRYKCREDIFRKSNGLWSRDSVQMQTAHFGFGQGASGIVESPIEGCRDSFVSRQGTGLDRAAAAVEHWLRGALAKRPSTPLLGGLLRPTGISVDSDVDLIELTDTASDDGKATREVSASTIGSLQSMTTGRIDGGSSLKGRAKFDPGGRGAHQKDD</sequence>
<evidence type="ECO:0008006" key="4">
    <source>
        <dbReference type="Google" id="ProtNLM"/>
    </source>
</evidence>
<name>A0A5C6GH10_METRR</name>
<reference evidence="3" key="1">
    <citation type="submission" date="2018-12" db="EMBL/GenBank/DDBJ databases">
        <title>The complete genome of Metarhizium rileyi, a key fungal pathogen of Lepidoptera.</title>
        <authorList>
            <person name="Binneck E."/>
            <person name="Lastra C.C.L."/>
            <person name="Sosa-Gomez D.R."/>
        </authorList>
    </citation>
    <scope>NUCLEOTIDE SEQUENCE [LARGE SCALE GENOMIC DNA]</scope>
    <source>
        <strain evidence="3">Cep018-CH2</strain>
    </source>
</reference>
<feature type="region of interest" description="Disordered" evidence="1">
    <location>
        <begin position="118"/>
        <end position="159"/>
    </location>
</feature>